<proteinExistence type="predicted"/>
<dbReference type="AlphaFoldDB" id="A0AAW1UFQ1"/>
<dbReference type="Proteomes" id="UP001431783">
    <property type="component" value="Unassembled WGS sequence"/>
</dbReference>
<name>A0AAW1UFQ1_9CUCU</name>
<feature type="compositionally biased region" description="Polar residues" evidence="1">
    <location>
        <begin position="24"/>
        <end position="36"/>
    </location>
</feature>
<protein>
    <submittedName>
        <fullName evidence="2">Uncharacterized protein</fullName>
    </submittedName>
</protein>
<feature type="region of interest" description="Disordered" evidence="1">
    <location>
        <begin position="1"/>
        <end position="36"/>
    </location>
</feature>
<accession>A0AAW1UFQ1</accession>
<evidence type="ECO:0000313" key="2">
    <source>
        <dbReference type="EMBL" id="KAK9879378.1"/>
    </source>
</evidence>
<sequence>MKGMPSTLQPLHNATRNSIHDNKVQPQMQIVNKDSTLSSSTADKEWIPVIKHKRVNSSKVGTGKQQNTSTVIQGALKKSGYILGELLEVMLQKKISLII</sequence>
<evidence type="ECO:0000313" key="3">
    <source>
        <dbReference type="Proteomes" id="UP001431783"/>
    </source>
</evidence>
<evidence type="ECO:0000256" key="1">
    <source>
        <dbReference type="SAM" id="MobiDB-lite"/>
    </source>
</evidence>
<gene>
    <name evidence="2" type="ORF">WA026_006450</name>
</gene>
<feature type="compositionally biased region" description="Polar residues" evidence="1">
    <location>
        <begin position="1"/>
        <end position="17"/>
    </location>
</feature>
<keyword evidence="3" id="KW-1185">Reference proteome</keyword>
<dbReference type="EMBL" id="JARQZJ010000062">
    <property type="protein sequence ID" value="KAK9879378.1"/>
    <property type="molecule type" value="Genomic_DNA"/>
</dbReference>
<comment type="caution">
    <text evidence="2">The sequence shown here is derived from an EMBL/GenBank/DDBJ whole genome shotgun (WGS) entry which is preliminary data.</text>
</comment>
<organism evidence="2 3">
    <name type="scientific">Henosepilachna vigintioctopunctata</name>
    <dbReference type="NCBI Taxonomy" id="420089"/>
    <lineage>
        <taxon>Eukaryota</taxon>
        <taxon>Metazoa</taxon>
        <taxon>Ecdysozoa</taxon>
        <taxon>Arthropoda</taxon>
        <taxon>Hexapoda</taxon>
        <taxon>Insecta</taxon>
        <taxon>Pterygota</taxon>
        <taxon>Neoptera</taxon>
        <taxon>Endopterygota</taxon>
        <taxon>Coleoptera</taxon>
        <taxon>Polyphaga</taxon>
        <taxon>Cucujiformia</taxon>
        <taxon>Coccinelloidea</taxon>
        <taxon>Coccinellidae</taxon>
        <taxon>Epilachninae</taxon>
        <taxon>Epilachnini</taxon>
        <taxon>Henosepilachna</taxon>
    </lineage>
</organism>
<reference evidence="2 3" key="1">
    <citation type="submission" date="2023-03" db="EMBL/GenBank/DDBJ databases">
        <title>Genome insight into feeding habits of ladybird beetles.</title>
        <authorList>
            <person name="Li H.-S."/>
            <person name="Huang Y.-H."/>
            <person name="Pang H."/>
        </authorList>
    </citation>
    <scope>NUCLEOTIDE SEQUENCE [LARGE SCALE GENOMIC DNA]</scope>
    <source>
        <strain evidence="2">SYSU_2023b</strain>
        <tissue evidence="2">Whole body</tissue>
    </source>
</reference>